<dbReference type="InterPro" id="IPR036291">
    <property type="entry name" value="NAD(P)-bd_dom_sf"/>
</dbReference>
<feature type="domain" description="NAD-dependent epimerase/dehydratase" evidence="11">
    <location>
        <begin position="8"/>
        <end position="255"/>
    </location>
</feature>
<dbReference type="InterPro" id="IPR001509">
    <property type="entry name" value="Epimerase_deHydtase"/>
</dbReference>
<dbReference type="Gene3D" id="3.90.25.10">
    <property type="entry name" value="UDP-galactose 4-epimerase, domain 1"/>
    <property type="match status" value="1"/>
</dbReference>
<dbReference type="GO" id="GO:0003978">
    <property type="term" value="F:UDP-glucose 4-epimerase activity"/>
    <property type="evidence" value="ECO:0007669"/>
    <property type="project" value="UniProtKB-UniRule"/>
</dbReference>
<evidence type="ECO:0000256" key="7">
    <source>
        <dbReference type="ARBA" id="ARBA00023027"/>
    </source>
</evidence>
<keyword evidence="8 10" id="KW-0413">Isomerase</keyword>
<evidence type="ECO:0000259" key="11">
    <source>
        <dbReference type="Pfam" id="PF01370"/>
    </source>
</evidence>
<comment type="pathway">
    <text evidence="3 10">Carbohydrate metabolism; galactose metabolism.</text>
</comment>
<dbReference type="SUPFAM" id="SSF51735">
    <property type="entry name" value="NAD(P)-binding Rossmann-fold domains"/>
    <property type="match status" value="1"/>
</dbReference>
<evidence type="ECO:0000256" key="8">
    <source>
        <dbReference type="ARBA" id="ARBA00023235"/>
    </source>
</evidence>
<evidence type="ECO:0000256" key="5">
    <source>
        <dbReference type="ARBA" id="ARBA00013189"/>
    </source>
</evidence>
<dbReference type="Proteomes" id="UP000479043">
    <property type="component" value="Unassembled WGS sequence"/>
</dbReference>
<evidence type="ECO:0000256" key="1">
    <source>
        <dbReference type="ARBA" id="ARBA00000083"/>
    </source>
</evidence>
<reference evidence="12 13" key="1">
    <citation type="submission" date="2020-01" db="EMBL/GenBank/DDBJ databases">
        <authorList>
            <person name="Chen S."/>
        </authorList>
    </citation>
    <scope>NUCLEOTIDE SEQUENCE [LARGE SCALE GENOMIC DNA]</scope>
    <source>
        <strain evidence="12 13">GS-10</strain>
    </source>
</reference>
<keyword evidence="7 10" id="KW-0520">NAD</keyword>
<comment type="cofactor">
    <cofactor evidence="2 10">
        <name>NAD(+)</name>
        <dbReference type="ChEBI" id="CHEBI:57540"/>
    </cofactor>
</comment>
<comment type="catalytic activity">
    <reaction evidence="1 10">
        <text>UDP-alpha-D-glucose = UDP-alpha-D-galactose</text>
        <dbReference type="Rhea" id="RHEA:22168"/>
        <dbReference type="ChEBI" id="CHEBI:58885"/>
        <dbReference type="ChEBI" id="CHEBI:66914"/>
        <dbReference type="EC" id="5.1.3.2"/>
    </reaction>
</comment>
<proteinExistence type="inferred from homology"/>
<dbReference type="Pfam" id="PF01370">
    <property type="entry name" value="Epimerase"/>
    <property type="match status" value="1"/>
</dbReference>
<accession>A0A6L8LJA7</accession>
<dbReference type="PANTHER" id="PTHR43725">
    <property type="entry name" value="UDP-GLUCOSE 4-EPIMERASE"/>
    <property type="match status" value="1"/>
</dbReference>
<organism evidence="12 13">
    <name type="scientific">Thalassovita mangrovi</name>
    <dbReference type="NCBI Taxonomy" id="2692236"/>
    <lineage>
        <taxon>Bacteria</taxon>
        <taxon>Pseudomonadati</taxon>
        <taxon>Pseudomonadota</taxon>
        <taxon>Alphaproteobacteria</taxon>
        <taxon>Rhodobacterales</taxon>
        <taxon>Roseobacteraceae</taxon>
        <taxon>Thalassovita</taxon>
    </lineage>
</organism>
<dbReference type="CDD" id="cd05247">
    <property type="entry name" value="UDP_G4E_1_SDR_e"/>
    <property type="match status" value="1"/>
</dbReference>
<dbReference type="UniPathway" id="UPA00214"/>
<sequence length="329" mass="35022">MTAGARNILVTGGAGYIGSHACKALARAGHHPVVIDNLSRGHADAVKWGPLVQADLRDTDKVREALRLHGIEAVIHFAAFAYVGESTQKPGLYYDNNLGGMMSLLNAMRAEGIGEIVFSSSCATYGIPETQPITETAPQDPINPYGRTKLICEWMLRDAAAAWGLRFAALRYFNAAGADPEGEIGERHDPETHILPLTLLAAAGQGALKLFGEDYPTPDGTCIRDYIHVTDLARAHVLALDHLGGGGDSLAVNLGTGTGHSVREVIDAVERVTGREVPVVTSPRRAGDPPVLTADPSRAADLLGFRAEYTDLDRIVAHAAPWFGHPGTE</sequence>
<evidence type="ECO:0000313" key="13">
    <source>
        <dbReference type="Proteomes" id="UP000479043"/>
    </source>
</evidence>
<keyword evidence="13" id="KW-1185">Reference proteome</keyword>
<dbReference type="PANTHER" id="PTHR43725:SF53">
    <property type="entry name" value="UDP-ARABINOSE 4-EPIMERASE 1"/>
    <property type="match status" value="1"/>
</dbReference>
<evidence type="ECO:0000256" key="9">
    <source>
        <dbReference type="ARBA" id="ARBA00023277"/>
    </source>
</evidence>
<dbReference type="NCBIfam" id="TIGR01179">
    <property type="entry name" value="galE"/>
    <property type="match status" value="1"/>
</dbReference>
<dbReference type="EC" id="5.1.3.2" evidence="5 10"/>
<comment type="subunit">
    <text evidence="10">Homodimer.</text>
</comment>
<evidence type="ECO:0000256" key="3">
    <source>
        <dbReference type="ARBA" id="ARBA00004947"/>
    </source>
</evidence>
<dbReference type="EMBL" id="WWEN01000004">
    <property type="protein sequence ID" value="MYM55935.1"/>
    <property type="molecule type" value="Genomic_DNA"/>
</dbReference>
<evidence type="ECO:0000256" key="6">
    <source>
        <dbReference type="ARBA" id="ARBA00018569"/>
    </source>
</evidence>
<dbReference type="GO" id="GO:0033499">
    <property type="term" value="P:galactose catabolic process via UDP-galactose, Leloir pathway"/>
    <property type="evidence" value="ECO:0007669"/>
    <property type="project" value="TreeGrafter"/>
</dbReference>
<dbReference type="AlphaFoldDB" id="A0A6L8LJA7"/>
<evidence type="ECO:0000256" key="2">
    <source>
        <dbReference type="ARBA" id="ARBA00001911"/>
    </source>
</evidence>
<name>A0A6L8LJA7_9RHOB</name>
<dbReference type="RefSeq" id="WP_160973651.1">
    <property type="nucleotide sequence ID" value="NZ_WWEN01000004.1"/>
</dbReference>
<protein>
    <recommendedName>
        <fullName evidence="6 10">UDP-glucose 4-epimerase</fullName>
        <ecNumber evidence="5 10">5.1.3.2</ecNumber>
    </recommendedName>
</protein>
<dbReference type="InterPro" id="IPR005886">
    <property type="entry name" value="UDP_G4E"/>
</dbReference>
<gene>
    <name evidence="12" type="primary">galE</name>
    <name evidence="12" type="ORF">GR167_11530</name>
</gene>
<evidence type="ECO:0000256" key="10">
    <source>
        <dbReference type="RuleBase" id="RU366046"/>
    </source>
</evidence>
<comment type="similarity">
    <text evidence="4 10">Belongs to the NAD(P)-dependent epimerase/dehydratase family.</text>
</comment>
<evidence type="ECO:0000256" key="4">
    <source>
        <dbReference type="ARBA" id="ARBA00007637"/>
    </source>
</evidence>
<comment type="caution">
    <text evidence="12">The sequence shown here is derived from an EMBL/GenBank/DDBJ whole genome shotgun (WGS) entry which is preliminary data.</text>
</comment>
<keyword evidence="9 10" id="KW-0119">Carbohydrate metabolism</keyword>
<dbReference type="Gene3D" id="3.40.50.720">
    <property type="entry name" value="NAD(P)-binding Rossmann-like Domain"/>
    <property type="match status" value="1"/>
</dbReference>
<evidence type="ECO:0000313" key="12">
    <source>
        <dbReference type="EMBL" id="MYM55935.1"/>
    </source>
</evidence>